<accession>A0ABS1ILV9</accession>
<organism evidence="2 3">
    <name type="scientific">Limnobaculum allomyrinae</name>
    <dbReference type="NCBI Taxonomy" id="2791986"/>
    <lineage>
        <taxon>Bacteria</taxon>
        <taxon>Pseudomonadati</taxon>
        <taxon>Pseudomonadota</taxon>
        <taxon>Gammaproteobacteria</taxon>
        <taxon>Enterobacterales</taxon>
        <taxon>Budviciaceae</taxon>
        <taxon>Limnobaculum</taxon>
    </lineage>
</organism>
<dbReference type="InterPro" id="IPR019637">
    <property type="entry name" value="DUF2501"/>
</dbReference>
<reference evidence="2 3" key="1">
    <citation type="submission" date="2020-11" db="EMBL/GenBank/DDBJ databases">
        <title>Insectihabitans protaetiae gen. nov. sp. nov. and Insectihabitans allomyrinae sp. nov., isolated from larvae of Protaetia brevitarsis seulensis and Allomyrina dichotoma, respectively.</title>
        <authorList>
            <person name="Lee S.D."/>
            <person name="Byeon Y.-S."/>
            <person name="Kim S.-M."/>
            <person name="Yang H.L."/>
            <person name="Kim I.S."/>
        </authorList>
    </citation>
    <scope>NUCLEOTIDE SEQUENCE [LARGE SCALE GENOMIC DNA]</scope>
    <source>
        <strain evidence="2 3">BWR-B9</strain>
    </source>
</reference>
<dbReference type="RefSeq" id="WP_218465800.1">
    <property type="nucleotide sequence ID" value="NZ_JADRCR010000001.1"/>
</dbReference>
<proteinExistence type="predicted"/>
<gene>
    <name evidence="2" type="ORF">I2494_01095</name>
</gene>
<comment type="caution">
    <text evidence="2">The sequence shown here is derived from an EMBL/GenBank/DDBJ whole genome shotgun (WGS) entry which is preliminary data.</text>
</comment>
<evidence type="ECO:0000313" key="2">
    <source>
        <dbReference type="EMBL" id="MBK5142330.1"/>
    </source>
</evidence>
<protein>
    <submittedName>
        <fullName evidence="2">DUF2501 domain-containing protein</fullName>
    </submittedName>
</protein>
<name>A0ABS1ILV9_9GAMM</name>
<dbReference type="EMBL" id="JADRCR010000001">
    <property type="protein sequence ID" value="MBK5142330.1"/>
    <property type="molecule type" value="Genomic_DNA"/>
</dbReference>
<keyword evidence="3" id="KW-1185">Reference proteome</keyword>
<sequence>MNFPKVIALSFLFASTAYAANENKGFSLASLTSLLSGGAQAVTAKTMSNTAGVMEYCVKRKITEATDPENIKNKLKEKLGLNDSKASQQKDYQDGLHGLLKLKNDKVLDLNALGSSALGEKVKSKACDVALSQGVNFITK</sequence>
<dbReference type="Proteomes" id="UP001296921">
    <property type="component" value="Unassembled WGS sequence"/>
</dbReference>
<feature type="signal peptide" evidence="1">
    <location>
        <begin position="1"/>
        <end position="19"/>
    </location>
</feature>
<dbReference type="Pfam" id="PF10696">
    <property type="entry name" value="DUF2501"/>
    <property type="match status" value="1"/>
</dbReference>
<evidence type="ECO:0000256" key="1">
    <source>
        <dbReference type="SAM" id="SignalP"/>
    </source>
</evidence>
<keyword evidence="1" id="KW-0732">Signal</keyword>
<feature type="chain" id="PRO_5045642769" evidence="1">
    <location>
        <begin position="20"/>
        <end position="140"/>
    </location>
</feature>
<evidence type="ECO:0000313" key="3">
    <source>
        <dbReference type="Proteomes" id="UP001296921"/>
    </source>
</evidence>